<gene>
    <name evidence="1" type="ORF">SAMN04487974_101201</name>
</gene>
<dbReference type="SUPFAM" id="SSF102588">
    <property type="entry name" value="LmbE-like"/>
    <property type="match status" value="1"/>
</dbReference>
<dbReference type="AlphaFoldDB" id="A0A1G7RYG2"/>
<dbReference type="PANTHER" id="PTHR12993">
    <property type="entry name" value="N-ACETYLGLUCOSAMINYL-PHOSPHATIDYLINOSITOL DE-N-ACETYLASE-RELATED"/>
    <property type="match status" value="1"/>
</dbReference>
<dbReference type="PANTHER" id="PTHR12993:SF11">
    <property type="entry name" value="N-ACETYLGLUCOSAMINYL-PHOSPHATIDYLINOSITOL DE-N-ACETYLASE"/>
    <property type="match status" value="1"/>
</dbReference>
<proteinExistence type="predicted"/>
<dbReference type="Pfam" id="PF02585">
    <property type="entry name" value="PIG-L"/>
    <property type="match status" value="1"/>
</dbReference>
<name>A0A1G7RYG2_9HYPH</name>
<sequence length="794" mass="84845">MTKISARLAAHQAAPRLLTLHRALSRLTSTLTVMNTGAHPDDEHNGMLAAMRLGSGHRIVVACSTRGEGGQNALGPERQGALGIVRTREMEESAKVIDADIHWLGHGPEDPVHDFGFSKNGDDTLSRWGEDRIIERLVRAYRTERPDVVIPTFLDVPGQHGHHRAMTRAAETAIEKAADPNAYPEHLTEGLKPWRVAKFYLPAWSGGGGTYDDEVPPPNATLTITADSADPATGAAFDQIGEWSRRYHASQGMGYWDDTIQTAWPLHLKIGPSDTEASLADNIPSSLTSIAALPDLDHATRAAIEAADAAIARALAAFPNAAAISAALLEAARQLQTARNGLGDALDHRLKRVLDNIDRALLEASGSIPFAWAEPAFLTPGETGEIRVLFPQDTDRGATSVTLKTAPGLTASPLPDAGDHLRFALSVANDAPMTNPYPPAFYASGGNGPVVIEVTAEIDGRSVSSTVDLVEPVTIRPAASVTLDPDALIVRRDDVQSSYVIDAALAGKGVVSLASDGGWSAQSSGSGFTLTPPADFTPGLVTLPANIDGQPAFHKHTIAYPHIGQSVHLTPATVRILSLDLTLPQGARVGYVGGGADRVGLWLKRMRLDVTNLEPGQLDGDLSAFTTIVVGIFTFGLRPDLLAATSKLHAWIERGGHLVTLYHRPSDAWSPETVPPKPLTIGSPSLRWRVTDPNAHVEVLIPDHPLLAGPNSIGAEDWAGWDKERGLYFASQWDPAYEPLLSMHDKGEKPLLGALVSARIGNGRHTYTSLVLHHQLDKLVPGAFRLIANLVQPA</sequence>
<reference evidence="1 2" key="1">
    <citation type="submission" date="2016-10" db="EMBL/GenBank/DDBJ databases">
        <authorList>
            <person name="de Groot N.N."/>
        </authorList>
    </citation>
    <scope>NUCLEOTIDE SEQUENCE [LARGE SCALE GENOMIC DNA]</scope>
    <source>
        <strain evidence="1 2">CGMCC 1.10267</strain>
    </source>
</reference>
<evidence type="ECO:0000313" key="2">
    <source>
        <dbReference type="Proteomes" id="UP000199495"/>
    </source>
</evidence>
<dbReference type="EMBL" id="FNCS01000001">
    <property type="protein sequence ID" value="SDG15781.1"/>
    <property type="molecule type" value="Genomic_DNA"/>
</dbReference>
<dbReference type="Gene3D" id="3.40.50.10320">
    <property type="entry name" value="LmbE-like"/>
    <property type="match status" value="1"/>
</dbReference>
<dbReference type="Proteomes" id="UP000199495">
    <property type="component" value="Unassembled WGS sequence"/>
</dbReference>
<dbReference type="OrthoDB" id="9759749at2"/>
<dbReference type="SUPFAM" id="SSF52317">
    <property type="entry name" value="Class I glutamine amidotransferase-like"/>
    <property type="match status" value="1"/>
</dbReference>
<keyword evidence="2" id="KW-1185">Reference proteome</keyword>
<evidence type="ECO:0000313" key="1">
    <source>
        <dbReference type="EMBL" id="SDG15781.1"/>
    </source>
</evidence>
<accession>A0A1G7RYG2</accession>
<organism evidence="1 2">
    <name type="scientific">Pelagibacterium luteolum</name>
    <dbReference type="NCBI Taxonomy" id="440168"/>
    <lineage>
        <taxon>Bacteria</taxon>
        <taxon>Pseudomonadati</taxon>
        <taxon>Pseudomonadota</taxon>
        <taxon>Alphaproteobacteria</taxon>
        <taxon>Hyphomicrobiales</taxon>
        <taxon>Devosiaceae</taxon>
        <taxon>Pelagibacterium</taxon>
    </lineage>
</organism>
<dbReference type="InterPro" id="IPR029062">
    <property type="entry name" value="Class_I_gatase-like"/>
</dbReference>
<dbReference type="InterPro" id="IPR003737">
    <property type="entry name" value="GlcNAc_PI_deacetylase-related"/>
</dbReference>
<dbReference type="GO" id="GO:0016811">
    <property type="term" value="F:hydrolase activity, acting on carbon-nitrogen (but not peptide) bonds, in linear amides"/>
    <property type="evidence" value="ECO:0007669"/>
    <property type="project" value="TreeGrafter"/>
</dbReference>
<dbReference type="RefSeq" id="WP_090589906.1">
    <property type="nucleotide sequence ID" value="NZ_FNCS01000001.1"/>
</dbReference>
<protein>
    <submittedName>
        <fullName evidence="1">N-acetylglucosaminyl deacetylase, LmbE family</fullName>
    </submittedName>
</protein>
<dbReference type="STRING" id="440168.SAMN04487974_101201"/>
<dbReference type="InterPro" id="IPR024078">
    <property type="entry name" value="LmbE-like_dom_sf"/>
</dbReference>